<dbReference type="AlphaFoldDB" id="J7RUC4"/>
<dbReference type="SUPFAM" id="SSF51430">
    <property type="entry name" value="NAD(P)-linked oxidoreductase"/>
    <property type="match status" value="1"/>
</dbReference>
<dbReference type="Gene3D" id="3.20.20.100">
    <property type="entry name" value="NADP-dependent oxidoreductase domain"/>
    <property type="match status" value="1"/>
</dbReference>
<dbReference type="Proteomes" id="UP000006310">
    <property type="component" value="Chromosome 1"/>
</dbReference>
<feature type="domain" description="NADP-dependent oxidoreductase" evidence="2">
    <location>
        <begin position="17"/>
        <end position="332"/>
    </location>
</feature>
<dbReference type="PANTHER" id="PTHR43625:SF78">
    <property type="entry name" value="PYRIDOXAL REDUCTASE-RELATED"/>
    <property type="match status" value="1"/>
</dbReference>
<dbReference type="STRING" id="1071383.J7RUC4"/>
<dbReference type="OrthoDB" id="37537at2759"/>
<organism evidence="3 4">
    <name type="scientific">Huiozyma naganishii (strain ATCC MYA-139 / BCRC 22969 / CBS 8797 / KCTC 17520 / NBRC 10181 / NCYC 3082 / Yp74L-3)</name>
    <name type="common">Yeast</name>
    <name type="synonym">Kazachstania naganishii</name>
    <dbReference type="NCBI Taxonomy" id="1071383"/>
    <lineage>
        <taxon>Eukaryota</taxon>
        <taxon>Fungi</taxon>
        <taxon>Dikarya</taxon>
        <taxon>Ascomycota</taxon>
        <taxon>Saccharomycotina</taxon>
        <taxon>Saccharomycetes</taxon>
        <taxon>Saccharomycetales</taxon>
        <taxon>Saccharomycetaceae</taxon>
        <taxon>Huiozyma</taxon>
    </lineage>
</organism>
<accession>J7RUC4</accession>
<evidence type="ECO:0000313" key="4">
    <source>
        <dbReference type="Proteomes" id="UP000006310"/>
    </source>
</evidence>
<keyword evidence="4" id="KW-1185">Reference proteome</keyword>
<dbReference type="InterPro" id="IPR050791">
    <property type="entry name" value="Aldo-Keto_reductase"/>
</dbReference>
<dbReference type="CDD" id="cd19077">
    <property type="entry name" value="AKR_AKR8A1-2"/>
    <property type="match status" value="1"/>
</dbReference>
<dbReference type="GO" id="GO:0016491">
    <property type="term" value="F:oxidoreductase activity"/>
    <property type="evidence" value="ECO:0007669"/>
    <property type="project" value="UniProtKB-KW"/>
</dbReference>
<evidence type="ECO:0000313" key="3">
    <source>
        <dbReference type="EMBL" id="CCK68427.1"/>
    </source>
</evidence>
<dbReference type="PANTHER" id="PTHR43625">
    <property type="entry name" value="AFLATOXIN B1 ALDEHYDE REDUCTASE"/>
    <property type="match status" value="1"/>
</dbReference>
<dbReference type="EMBL" id="HE978314">
    <property type="protein sequence ID" value="CCK68427.1"/>
    <property type="molecule type" value="Genomic_DNA"/>
</dbReference>
<dbReference type="InterPro" id="IPR023210">
    <property type="entry name" value="NADP_OxRdtase_dom"/>
</dbReference>
<gene>
    <name evidence="3" type="primary">KNAG0A07750</name>
    <name evidence="3" type="ordered locus">KNAG_0A07750</name>
</gene>
<dbReference type="HOGENOM" id="CLU_023205_2_1_1"/>
<reference evidence="3 4" key="1">
    <citation type="journal article" date="2011" name="Proc. Natl. Acad. Sci. U.S.A.">
        <title>Evolutionary erosion of yeast sex chromosomes by mating-type switching accidents.</title>
        <authorList>
            <person name="Gordon J.L."/>
            <person name="Armisen D."/>
            <person name="Proux-Wera E."/>
            <person name="Oheigeartaigh S.S."/>
            <person name="Byrne K.P."/>
            <person name="Wolfe K.H."/>
        </authorList>
    </citation>
    <scope>NUCLEOTIDE SEQUENCE [LARGE SCALE GENOMIC DNA]</scope>
    <source>
        <strain evidence="4">ATCC MYA-139 / BCRC 22969 / CBS 8797 / CCRC 22969 / KCTC 17520 / NBRC 10181 / NCYC 3082</strain>
    </source>
</reference>
<dbReference type="OMA" id="IDLYQPC"/>
<dbReference type="GO" id="GO:0005737">
    <property type="term" value="C:cytoplasm"/>
    <property type="evidence" value="ECO:0007669"/>
    <property type="project" value="TreeGrafter"/>
</dbReference>
<evidence type="ECO:0000259" key="2">
    <source>
        <dbReference type="Pfam" id="PF00248"/>
    </source>
</evidence>
<sequence>MSKVEQIRKDLNEIHTGYGMMSLTWAAKVVPVQQSHEAMKKVVDLAIENNTKAFFNVGEFYGPDLVNLKLVKSFFEKYPELRSKVIISCKGAYNIETFQATGKYDEVIASIKRCCDAVGGYIDIFEPARLDLSILKEGEVYPRESFEAQAKMIEESFIGAISLSEVTGEQIRAVAKDWGKYLVCVELELSMFSRDILINGTAKACSDLNLTIICYSPLGRGLLTGTVKAKAPPKGEFKAMLKRFQGDALEHNLLLVQFLQEEIVDKRPKDQQITLPQLALGWVKKWQRSKTFPGANFIPIPSGSSASRVAENFDEVKGKITEDEFAKINEFLEHFEVIGDREEMNV</sequence>
<dbReference type="KEGG" id="kng:KNAG_0A07750"/>
<reference evidence="4" key="2">
    <citation type="submission" date="2012-08" db="EMBL/GenBank/DDBJ databases">
        <title>Genome sequence of Kazachstania naganishii.</title>
        <authorList>
            <person name="Gordon J.L."/>
            <person name="Armisen D."/>
            <person name="Proux-Wera E."/>
            <person name="OhEigeartaigh S.S."/>
            <person name="Byrne K.P."/>
            <person name="Wolfe K.H."/>
        </authorList>
    </citation>
    <scope>NUCLEOTIDE SEQUENCE [LARGE SCALE GENOMIC DNA]</scope>
    <source>
        <strain evidence="4">ATCC MYA-139 / BCRC 22969 / CBS 8797 / CCRC 22969 / KCTC 17520 / NBRC 10181 / NCYC 3082</strain>
    </source>
</reference>
<proteinExistence type="predicted"/>
<keyword evidence="1" id="KW-0560">Oxidoreductase</keyword>
<dbReference type="RefSeq" id="XP_022462673.1">
    <property type="nucleotide sequence ID" value="XM_022611245.1"/>
</dbReference>
<dbReference type="eggNOG" id="KOG1575">
    <property type="taxonomic scope" value="Eukaryota"/>
</dbReference>
<evidence type="ECO:0000256" key="1">
    <source>
        <dbReference type="ARBA" id="ARBA00023002"/>
    </source>
</evidence>
<dbReference type="GeneID" id="34524062"/>
<dbReference type="InterPro" id="IPR036812">
    <property type="entry name" value="NAD(P)_OxRdtase_dom_sf"/>
</dbReference>
<protein>
    <recommendedName>
        <fullName evidence="2">NADP-dependent oxidoreductase domain-containing protein</fullName>
    </recommendedName>
</protein>
<name>J7RUC4_HUIN7</name>
<dbReference type="Pfam" id="PF00248">
    <property type="entry name" value="Aldo_ket_red"/>
    <property type="match status" value="1"/>
</dbReference>